<keyword evidence="8" id="KW-1185">Reference proteome</keyword>
<dbReference type="Gene3D" id="3.40.190.100">
    <property type="entry name" value="Glycine betaine-binding periplasmic protein, domain 2"/>
    <property type="match status" value="1"/>
</dbReference>
<proteinExistence type="predicted"/>
<dbReference type="Gene3D" id="3.40.190.10">
    <property type="entry name" value="Periplasmic binding protein-like II"/>
    <property type="match status" value="1"/>
</dbReference>
<evidence type="ECO:0000256" key="4">
    <source>
        <dbReference type="ARBA" id="ARBA00023136"/>
    </source>
</evidence>
<evidence type="ECO:0000256" key="5">
    <source>
        <dbReference type="SAM" id="SignalP"/>
    </source>
</evidence>
<dbReference type="Pfam" id="PF04069">
    <property type="entry name" value="OpuAC"/>
    <property type="match status" value="1"/>
</dbReference>
<keyword evidence="5" id="KW-0732">Signal</keyword>
<dbReference type="GO" id="GO:0015226">
    <property type="term" value="F:carnitine transmembrane transporter activity"/>
    <property type="evidence" value="ECO:0007669"/>
    <property type="project" value="TreeGrafter"/>
</dbReference>
<comment type="subcellular location">
    <subcellularLocation>
        <location evidence="1">Cell membrane</location>
    </subcellularLocation>
</comment>
<gene>
    <name evidence="7" type="ORF">EV698_0233</name>
</gene>
<sequence length="289" mass="32163">MFKQSTRLLMTGALGLAVASGAQAQDDTIEIGWTAWSDAEFVTKLASRLINENTDKSVELIQTDIAPQYQGIETGDIDAMMMSWLPATHEDYYENVATGVENLGVLYNGAKLGWIVPDHVPEEELNSLSDLSKDSVQDKLDGTITGIDPGAGLTRLSEKAIEEYGMDDYSLQTSSGAGMTAALERATTRDEWIVVTGWSPHWKFGAYDLRYLEDPEGVLGGPERVHILAREGFDADYPEISQVLSRMYLSLEKLQGYMFEAREGSYEEAITRFIDENPEQVDYWLTGEF</sequence>
<dbReference type="Proteomes" id="UP000292298">
    <property type="component" value="Unassembled WGS sequence"/>
</dbReference>
<dbReference type="RefSeq" id="WP_130502347.1">
    <property type="nucleotide sequence ID" value="NZ_SHLI01000001.1"/>
</dbReference>
<dbReference type="GO" id="GO:0031460">
    <property type="term" value="P:glycine betaine transport"/>
    <property type="evidence" value="ECO:0007669"/>
    <property type="project" value="TreeGrafter"/>
</dbReference>
<dbReference type="SUPFAM" id="SSF53850">
    <property type="entry name" value="Periplasmic binding protein-like II"/>
    <property type="match status" value="1"/>
</dbReference>
<dbReference type="PANTHER" id="PTHR47737:SF1">
    <property type="entry name" value="GLYCINE BETAINE_PROLINE BETAINE TRANSPORT SYSTEM PERMEASE PROTEIN PROW"/>
    <property type="match status" value="1"/>
</dbReference>
<feature type="chain" id="PRO_5020319322" evidence="5">
    <location>
        <begin position="25"/>
        <end position="289"/>
    </location>
</feature>
<dbReference type="PANTHER" id="PTHR47737">
    <property type="entry name" value="GLYCINE BETAINE/PROLINE BETAINE TRANSPORT SYSTEM PERMEASE PROTEIN PROW"/>
    <property type="match status" value="1"/>
</dbReference>
<dbReference type="EMBL" id="SHLI01000001">
    <property type="protein sequence ID" value="RZU97997.1"/>
    <property type="molecule type" value="Genomic_DNA"/>
</dbReference>
<name>A0A4Q8CYM7_9GAMM</name>
<keyword evidence="3" id="KW-1003">Cell membrane</keyword>
<dbReference type="InterPro" id="IPR007210">
    <property type="entry name" value="ABC_Gly_betaine_transp_sub-bd"/>
</dbReference>
<evidence type="ECO:0000256" key="1">
    <source>
        <dbReference type="ARBA" id="ARBA00004236"/>
    </source>
</evidence>
<evidence type="ECO:0000313" key="8">
    <source>
        <dbReference type="Proteomes" id="UP000292298"/>
    </source>
</evidence>
<accession>A0A4Q8CYM7</accession>
<dbReference type="OrthoDB" id="9787902at2"/>
<evidence type="ECO:0000313" key="7">
    <source>
        <dbReference type="EMBL" id="RZU97997.1"/>
    </source>
</evidence>
<dbReference type="GO" id="GO:0043190">
    <property type="term" value="C:ATP-binding cassette (ABC) transporter complex"/>
    <property type="evidence" value="ECO:0007669"/>
    <property type="project" value="InterPro"/>
</dbReference>
<dbReference type="CDD" id="cd13639">
    <property type="entry name" value="PBP2_OpuAC_like"/>
    <property type="match status" value="1"/>
</dbReference>
<evidence type="ECO:0000256" key="3">
    <source>
        <dbReference type="ARBA" id="ARBA00022475"/>
    </source>
</evidence>
<dbReference type="AlphaFoldDB" id="A0A4Q8CYM7"/>
<dbReference type="GO" id="GO:0005275">
    <property type="term" value="F:amine transmembrane transporter activity"/>
    <property type="evidence" value="ECO:0007669"/>
    <property type="project" value="TreeGrafter"/>
</dbReference>
<comment type="caution">
    <text evidence="7">The sequence shown here is derived from an EMBL/GenBank/DDBJ whole genome shotgun (WGS) entry which is preliminary data.</text>
</comment>
<organism evidence="7 8">
    <name type="scientific">Spiribacter vilamensis</name>
    <dbReference type="NCBI Taxonomy" id="531306"/>
    <lineage>
        <taxon>Bacteria</taxon>
        <taxon>Pseudomonadati</taxon>
        <taxon>Pseudomonadota</taxon>
        <taxon>Gammaproteobacteria</taxon>
        <taxon>Chromatiales</taxon>
        <taxon>Ectothiorhodospiraceae</taxon>
        <taxon>Spiribacter</taxon>
    </lineage>
</organism>
<keyword evidence="4" id="KW-0472">Membrane</keyword>
<evidence type="ECO:0000259" key="6">
    <source>
        <dbReference type="Pfam" id="PF04069"/>
    </source>
</evidence>
<reference evidence="7 8" key="1">
    <citation type="submission" date="2019-02" db="EMBL/GenBank/DDBJ databases">
        <title>Genomic Encyclopedia of Type Strains, Phase IV (KMG-IV): sequencing the most valuable type-strain genomes for metagenomic binning, comparative biology and taxonomic classification.</title>
        <authorList>
            <person name="Goeker M."/>
        </authorList>
    </citation>
    <scope>NUCLEOTIDE SEQUENCE [LARGE SCALE GENOMIC DNA]</scope>
    <source>
        <strain evidence="7 8">DSM 21056</strain>
    </source>
</reference>
<dbReference type="GO" id="GO:0015871">
    <property type="term" value="P:choline transport"/>
    <property type="evidence" value="ECO:0007669"/>
    <property type="project" value="TreeGrafter"/>
</dbReference>
<feature type="signal peptide" evidence="5">
    <location>
        <begin position="1"/>
        <end position="24"/>
    </location>
</feature>
<feature type="domain" description="ABC-type glycine betaine transport system substrate-binding" evidence="6">
    <location>
        <begin position="27"/>
        <end position="274"/>
    </location>
</feature>
<evidence type="ECO:0000256" key="2">
    <source>
        <dbReference type="ARBA" id="ARBA00022448"/>
    </source>
</evidence>
<keyword evidence="2" id="KW-0813">Transport</keyword>
<protein>
    <submittedName>
        <fullName evidence="7">Glycine betaine/proline transport system substrate-binding protein</fullName>
    </submittedName>
</protein>